<dbReference type="InterPro" id="IPR016035">
    <property type="entry name" value="Acyl_Trfase/lysoPLipase"/>
</dbReference>
<dbReference type="Gene3D" id="3.30.70.250">
    <property type="entry name" value="Malonyl-CoA ACP transacylase, ACP-binding"/>
    <property type="match status" value="1"/>
</dbReference>
<dbReference type="RefSeq" id="WP_044004632.1">
    <property type="nucleotide sequence ID" value="NZ_CP007646.1"/>
</dbReference>
<proteinExistence type="inferred from homology"/>
<evidence type="ECO:0000256" key="2">
    <source>
        <dbReference type="ARBA" id="ARBA00023315"/>
    </source>
</evidence>
<dbReference type="InterPro" id="IPR014043">
    <property type="entry name" value="Acyl_transferase_dom"/>
</dbReference>
<feature type="domain" description="Malonyl-CoA:ACP transacylase (MAT)" evidence="6">
    <location>
        <begin position="6"/>
        <end position="301"/>
    </location>
</feature>
<feature type="active site" evidence="5">
    <location>
        <position position="92"/>
    </location>
</feature>
<dbReference type="InterPro" id="IPR016036">
    <property type="entry name" value="Malonyl_transacylase_ACP-bd"/>
</dbReference>
<organism evidence="7 8">
    <name type="scientific">Ligilactobacillus salivarius</name>
    <dbReference type="NCBI Taxonomy" id="1624"/>
    <lineage>
        <taxon>Bacteria</taxon>
        <taxon>Bacillati</taxon>
        <taxon>Bacillota</taxon>
        <taxon>Bacilli</taxon>
        <taxon>Lactobacillales</taxon>
        <taxon>Lactobacillaceae</taxon>
        <taxon>Ligilactobacillus</taxon>
    </lineage>
</organism>
<gene>
    <name evidence="7" type="primary">fabD</name>
    <name evidence="7" type="ORF">LSJ_0482</name>
</gene>
<dbReference type="PIRSF" id="PIRSF000446">
    <property type="entry name" value="Mct"/>
    <property type="match status" value="1"/>
</dbReference>
<dbReference type="SUPFAM" id="SSF55048">
    <property type="entry name" value="Probable ACP-binding domain of malonyl-CoA ACP transacylase"/>
    <property type="match status" value="1"/>
</dbReference>
<reference evidence="7 8" key="1">
    <citation type="journal article" date="2014" name="BMC Genomics">
        <title>Unusual genome complexity in Lactobacillus salivarius JCM1046.</title>
        <authorList>
            <person name="Raftis E.J."/>
            <person name="Forde B.M."/>
            <person name="Claesson M.J."/>
            <person name="O'Toole P.W."/>
        </authorList>
    </citation>
    <scope>NUCLEOTIDE SEQUENCE [LARGE SCALE GENOMIC DNA]</scope>
    <source>
        <strain evidence="7 8">JCM1046</strain>
    </source>
</reference>
<dbReference type="Pfam" id="PF00698">
    <property type="entry name" value="Acyl_transf_1"/>
    <property type="match status" value="1"/>
</dbReference>
<keyword evidence="1 4" id="KW-0808">Transferase</keyword>
<evidence type="ECO:0000256" key="1">
    <source>
        <dbReference type="ARBA" id="ARBA00022679"/>
    </source>
</evidence>
<dbReference type="PANTHER" id="PTHR42681">
    <property type="entry name" value="MALONYL-COA-ACYL CARRIER PROTEIN TRANSACYLASE, MITOCHONDRIAL"/>
    <property type="match status" value="1"/>
</dbReference>
<dbReference type="GO" id="GO:0004314">
    <property type="term" value="F:[acyl-carrier-protein] S-malonyltransferase activity"/>
    <property type="evidence" value="ECO:0007669"/>
    <property type="project" value="UniProtKB-EC"/>
</dbReference>
<dbReference type="Proteomes" id="UP000029488">
    <property type="component" value="Chromosome"/>
</dbReference>
<evidence type="ECO:0000259" key="6">
    <source>
        <dbReference type="SMART" id="SM00827"/>
    </source>
</evidence>
<dbReference type="GO" id="GO:0005829">
    <property type="term" value="C:cytosol"/>
    <property type="evidence" value="ECO:0007669"/>
    <property type="project" value="TreeGrafter"/>
</dbReference>
<evidence type="ECO:0000256" key="4">
    <source>
        <dbReference type="PIRNR" id="PIRNR000446"/>
    </source>
</evidence>
<evidence type="ECO:0000313" key="7">
    <source>
        <dbReference type="EMBL" id="AIR10180.1"/>
    </source>
</evidence>
<dbReference type="AlphaFoldDB" id="A0A089QBN4"/>
<keyword evidence="2 4" id="KW-0012">Acyltransferase</keyword>
<evidence type="ECO:0000313" key="8">
    <source>
        <dbReference type="Proteomes" id="UP000029488"/>
    </source>
</evidence>
<dbReference type="InterPro" id="IPR024925">
    <property type="entry name" value="Malonyl_CoA-ACP_transAc"/>
</dbReference>
<feature type="active site" evidence="5">
    <location>
        <position position="199"/>
    </location>
</feature>
<comment type="similarity">
    <text evidence="4">Belongs to the fabD family.</text>
</comment>
<dbReference type="Gene3D" id="3.40.366.10">
    <property type="entry name" value="Malonyl-Coenzyme A Acyl Carrier Protein, domain 2"/>
    <property type="match status" value="1"/>
</dbReference>
<dbReference type="GO" id="GO:0006633">
    <property type="term" value="P:fatty acid biosynthetic process"/>
    <property type="evidence" value="ECO:0007669"/>
    <property type="project" value="TreeGrafter"/>
</dbReference>
<evidence type="ECO:0000256" key="3">
    <source>
        <dbReference type="ARBA" id="ARBA00048462"/>
    </source>
</evidence>
<dbReference type="EMBL" id="CP007646">
    <property type="protein sequence ID" value="AIR10180.1"/>
    <property type="molecule type" value="Genomic_DNA"/>
</dbReference>
<dbReference type="SMART" id="SM00827">
    <property type="entry name" value="PKS_AT"/>
    <property type="match status" value="1"/>
</dbReference>
<accession>A0A089QBN4</accession>
<evidence type="ECO:0000256" key="5">
    <source>
        <dbReference type="PIRSR" id="PIRSR000446-1"/>
    </source>
</evidence>
<protein>
    <recommendedName>
        <fullName evidence="4">Malonyl CoA-acyl carrier protein transacylase</fullName>
        <ecNumber evidence="4">2.3.1.39</ecNumber>
    </recommendedName>
</protein>
<dbReference type="EC" id="2.3.1.39" evidence="4"/>
<dbReference type="SUPFAM" id="SSF52151">
    <property type="entry name" value="FabD/lysophospholipase-like"/>
    <property type="match status" value="1"/>
</dbReference>
<dbReference type="KEGG" id="lsj:LSJ_0482"/>
<sequence length="312" mass="34716">MKLAILFSGQGSQFTDMGLDFYQESPIFKDCVDKASEIADFKITSVFANNGDKLSETKYIQPAIVAMSIGIWKMLQNTLGDKLAVEGMVGLSLGEYSALIASQKLSFSDGMSVLKDRAIYMQDDANKVDSKMAAIIDPQIEVIEKLCTDYPNVYVANYNTPKQLVIGGDGEELVDVVDKIYSLNAAKKIVELKVSGAFHTPLFTNASQKMKKRLSNVAFTEGSNLVVSNTTMRPFEKDSLAEILAKQIIKPTHFRECVQYLIDNKKIDTVLEIGPGKTLSKFTKQIDKSIKRYHISKLSNFKKFIDSVKESE</sequence>
<dbReference type="InterPro" id="IPR050858">
    <property type="entry name" value="Mal-CoA-ACP_Trans/PKS_FabD"/>
</dbReference>
<dbReference type="InterPro" id="IPR001227">
    <property type="entry name" value="Ac_transferase_dom_sf"/>
</dbReference>
<comment type="catalytic activity">
    <reaction evidence="3 4">
        <text>holo-[ACP] + malonyl-CoA = malonyl-[ACP] + CoA</text>
        <dbReference type="Rhea" id="RHEA:41792"/>
        <dbReference type="Rhea" id="RHEA-COMP:9623"/>
        <dbReference type="Rhea" id="RHEA-COMP:9685"/>
        <dbReference type="ChEBI" id="CHEBI:57287"/>
        <dbReference type="ChEBI" id="CHEBI:57384"/>
        <dbReference type="ChEBI" id="CHEBI:64479"/>
        <dbReference type="ChEBI" id="CHEBI:78449"/>
        <dbReference type="EC" id="2.3.1.39"/>
    </reaction>
</comment>
<name>A0A089QBN4_9LACO</name>
<dbReference type="PANTHER" id="PTHR42681:SF1">
    <property type="entry name" value="MALONYL-COA-ACYL CARRIER PROTEIN TRANSACYLASE, MITOCHONDRIAL"/>
    <property type="match status" value="1"/>
</dbReference>